<gene>
    <name evidence="2" type="ORF">C7K08_02600</name>
</gene>
<evidence type="ECO:0000313" key="2">
    <source>
        <dbReference type="EMBL" id="PSI02538.1"/>
    </source>
</evidence>
<evidence type="ECO:0000256" key="1">
    <source>
        <dbReference type="SAM" id="SignalP"/>
    </source>
</evidence>
<reference evidence="3" key="1">
    <citation type="submission" date="2018-03" db="EMBL/GenBank/DDBJ databases">
        <title>Ecological and genomic features of two cosmopolitan and abundant freshwater picocyanobacteria.</title>
        <authorList>
            <person name="Cabello-Yeves P.J."/>
            <person name="Picazo A."/>
            <person name="Camacho A."/>
            <person name="Callieri C."/>
            <person name="Rosselli R."/>
            <person name="Roda-Garcia J."/>
            <person name="Coutinho F.H."/>
            <person name="Rodriguez-Valera F."/>
        </authorList>
    </citation>
    <scope>NUCLEOTIDE SEQUENCE [LARGE SCALE GENOMIC DNA]</scope>
    <source>
        <strain evidence="3">Tous</strain>
    </source>
</reference>
<accession>A0A2P7EH79</accession>
<dbReference type="EMBL" id="PXVC01000005">
    <property type="protein sequence ID" value="PSI02538.1"/>
    <property type="molecule type" value="Genomic_DNA"/>
</dbReference>
<comment type="caution">
    <text evidence="2">The sequence shown here is derived from an EMBL/GenBank/DDBJ whole genome shotgun (WGS) entry which is preliminary data.</text>
</comment>
<sequence>MAAALPLVSFVLLISTNALHHAFCALTTSVFVIVELEGVNLLLITSGSAKTGATCNKIKGDDSASKELRRKDIFKPIN</sequence>
<protein>
    <recommendedName>
        <fullName evidence="4">Secreted protein</fullName>
    </recommendedName>
</protein>
<feature type="signal peptide" evidence="1">
    <location>
        <begin position="1"/>
        <end position="20"/>
    </location>
</feature>
<name>A0A2P7EH79_9SYNE</name>
<evidence type="ECO:0008006" key="4">
    <source>
        <dbReference type="Google" id="ProtNLM"/>
    </source>
</evidence>
<dbReference type="AlphaFoldDB" id="A0A2P7EH79"/>
<dbReference type="Proteomes" id="UP000240206">
    <property type="component" value="Unassembled WGS sequence"/>
</dbReference>
<feature type="chain" id="PRO_5015178408" description="Secreted protein" evidence="1">
    <location>
        <begin position="21"/>
        <end position="78"/>
    </location>
</feature>
<organism evidence="2 3">
    <name type="scientific">Synechococcus lacustris str. Tous</name>
    <dbReference type="NCBI Taxonomy" id="1910958"/>
    <lineage>
        <taxon>Bacteria</taxon>
        <taxon>Bacillati</taxon>
        <taxon>Cyanobacteriota</taxon>
        <taxon>Cyanophyceae</taxon>
        <taxon>Synechococcales</taxon>
        <taxon>Synechococcaceae</taxon>
        <taxon>Synechococcus</taxon>
    </lineage>
</organism>
<evidence type="ECO:0000313" key="3">
    <source>
        <dbReference type="Proteomes" id="UP000240206"/>
    </source>
</evidence>
<keyword evidence="1" id="KW-0732">Signal</keyword>
<keyword evidence="3" id="KW-1185">Reference proteome</keyword>
<proteinExistence type="predicted"/>